<dbReference type="GO" id="GO:0000155">
    <property type="term" value="F:phosphorelay sensor kinase activity"/>
    <property type="evidence" value="ECO:0007669"/>
    <property type="project" value="InterPro"/>
</dbReference>
<dbReference type="Gene3D" id="3.40.50.2300">
    <property type="match status" value="1"/>
</dbReference>
<evidence type="ECO:0000256" key="6">
    <source>
        <dbReference type="ARBA" id="ARBA00022741"/>
    </source>
</evidence>
<evidence type="ECO:0000256" key="8">
    <source>
        <dbReference type="ARBA" id="ARBA00022840"/>
    </source>
</evidence>
<evidence type="ECO:0000256" key="5">
    <source>
        <dbReference type="ARBA" id="ARBA00022679"/>
    </source>
</evidence>
<evidence type="ECO:0000256" key="9">
    <source>
        <dbReference type="ARBA" id="ARBA00023012"/>
    </source>
</evidence>
<keyword evidence="17" id="KW-1185">Reference proteome</keyword>
<evidence type="ECO:0000313" key="16">
    <source>
        <dbReference type="EMBL" id="RZU51132.1"/>
    </source>
</evidence>
<keyword evidence="6" id="KW-0547">Nucleotide-binding</keyword>
<keyword evidence="5" id="KW-0808">Transferase</keyword>
<comment type="catalytic activity">
    <reaction evidence="1">
        <text>ATP + protein L-histidine = ADP + protein N-phospho-L-histidine.</text>
        <dbReference type="EC" id="2.7.13.3"/>
    </reaction>
</comment>
<dbReference type="InterPro" id="IPR013656">
    <property type="entry name" value="PAS_4"/>
</dbReference>
<feature type="domain" description="PAS" evidence="14">
    <location>
        <begin position="229"/>
        <end position="299"/>
    </location>
</feature>
<keyword evidence="8" id="KW-0067">ATP-binding</keyword>
<feature type="domain" description="Response regulatory" evidence="13">
    <location>
        <begin position="610"/>
        <end position="721"/>
    </location>
</feature>
<dbReference type="SUPFAM" id="SSF55785">
    <property type="entry name" value="PYP-like sensor domain (PAS domain)"/>
    <property type="match status" value="1"/>
</dbReference>
<dbReference type="Gene3D" id="3.30.450.20">
    <property type="entry name" value="PAS domain"/>
    <property type="match status" value="1"/>
</dbReference>
<dbReference type="InterPro" id="IPR035965">
    <property type="entry name" value="PAS-like_dom_sf"/>
</dbReference>
<dbReference type="CDD" id="cd00156">
    <property type="entry name" value="REC"/>
    <property type="match status" value="1"/>
</dbReference>
<comment type="caution">
    <text evidence="16">The sequence shown here is derived from an EMBL/GenBank/DDBJ whole genome shotgun (WGS) entry which is preliminary data.</text>
</comment>
<dbReference type="Gene3D" id="1.10.287.130">
    <property type="match status" value="1"/>
</dbReference>
<reference evidence="16 17" key="1">
    <citation type="submission" date="2019-02" db="EMBL/GenBank/DDBJ databases">
        <title>Sequencing the genomes of 1000 actinobacteria strains.</title>
        <authorList>
            <person name="Klenk H.-P."/>
        </authorList>
    </citation>
    <scope>NUCLEOTIDE SEQUENCE [LARGE SCALE GENOMIC DNA]</scope>
    <source>
        <strain evidence="16 17">DSM 45162</strain>
    </source>
</reference>
<dbReference type="InterPro" id="IPR036890">
    <property type="entry name" value="HATPase_C_sf"/>
</dbReference>
<keyword evidence="11" id="KW-0812">Transmembrane</keyword>
<dbReference type="Pfam" id="PF00512">
    <property type="entry name" value="HisKA"/>
    <property type="match status" value="1"/>
</dbReference>
<evidence type="ECO:0000259" key="15">
    <source>
        <dbReference type="PROSITE" id="PS50113"/>
    </source>
</evidence>
<accession>A0A4Q7ZJQ6</accession>
<dbReference type="SUPFAM" id="SSF47384">
    <property type="entry name" value="Homodimeric domain of signal transducing histidine kinase"/>
    <property type="match status" value="1"/>
</dbReference>
<protein>
    <recommendedName>
        <fullName evidence="3">histidine kinase</fullName>
        <ecNumber evidence="3">2.7.13.3</ecNumber>
    </recommendedName>
</protein>
<feature type="domain" description="PAC" evidence="15">
    <location>
        <begin position="302"/>
        <end position="354"/>
    </location>
</feature>
<evidence type="ECO:0000313" key="17">
    <source>
        <dbReference type="Proteomes" id="UP000292564"/>
    </source>
</evidence>
<dbReference type="Pfam" id="PF02518">
    <property type="entry name" value="HATPase_c"/>
    <property type="match status" value="1"/>
</dbReference>
<evidence type="ECO:0000256" key="2">
    <source>
        <dbReference type="ARBA" id="ARBA00004236"/>
    </source>
</evidence>
<keyword evidence="4 10" id="KW-0597">Phosphoprotein</keyword>
<dbReference type="Proteomes" id="UP000292564">
    <property type="component" value="Unassembled WGS sequence"/>
</dbReference>
<dbReference type="SMART" id="SM00448">
    <property type="entry name" value="REC"/>
    <property type="match status" value="1"/>
</dbReference>
<dbReference type="GO" id="GO:0005886">
    <property type="term" value="C:plasma membrane"/>
    <property type="evidence" value="ECO:0007669"/>
    <property type="project" value="UniProtKB-SubCell"/>
</dbReference>
<dbReference type="SUPFAM" id="SSF52172">
    <property type="entry name" value="CheY-like"/>
    <property type="match status" value="1"/>
</dbReference>
<evidence type="ECO:0000256" key="10">
    <source>
        <dbReference type="PROSITE-ProRule" id="PRU00169"/>
    </source>
</evidence>
<dbReference type="InterPro" id="IPR001789">
    <property type="entry name" value="Sig_transdc_resp-reg_receiver"/>
</dbReference>
<dbReference type="GO" id="GO:0005524">
    <property type="term" value="F:ATP binding"/>
    <property type="evidence" value="ECO:0007669"/>
    <property type="project" value="UniProtKB-KW"/>
</dbReference>
<dbReference type="NCBIfam" id="TIGR00229">
    <property type="entry name" value="sensory_box"/>
    <property type="match status" value="1"/>
</dbReference>
<dbReference type="PRINTS" id="PR00344">
    <property type="entry name" value="BCTRLSENSOR"/>
</dbReference>
<dbReference type="Pfam" id="PF08448">
    <property type="entry name" value="PAS_4"/>
    <property type="match status" value="1"/>
</dbReference>
<feature type="transmembrane region" description="Helical" evidence="11">
    <location>
        <begin position="12"/>
        <end position="33"/>
    </location>
</feature>
<dbReference type="AlphaFoldDB" id="A0A4Q7ZJQ6"/>
<comment type="subcellular location">
    <subcellularLocation>
        <location evidence="2">Cell membrane</location>
    </subcellularLocation>
</comment>
<dbReference type="PROSITE" id="PS50110">
    <property type="entry name" value="RESPONSE_REGULATORY"/>
    <property type="match status" value="1"/>
</dbReference>
<evidence type="ECO:0000259" key="14">
    <source>
        <dbReference type="PROSITE" id="PS50112"/>
    </source>
</evidence>
<dbReference type="PANTHER" id="PTHR43065">
    <property type="entry name" value="SENSOR HISTIDINE KINASE"/>
    <property type="match status" value="1"/>
</dbReference>
<evidence type="ECO:0000256" key="1">
    <source>
        <dbReference type="ARBA" id="ARBA00000085"/>
    </source>
</evidence>
<name>A0A4Q7ZJQ6_9ACTN</name>
<evidence type="ECO:0000256" key="7">
    <source>
        <dbReference type="ARBA" id="ARBA00022777"/>
    </source>
</evidence>
<dbReference type="InterPro" id="IPR000700">
    <property type="entry name" value="PAS-assoc_C"/>
</dbReference>
<dbReference type="InterPro" id="IPR003594">
    <property type="entry name" value="HATPase_dom"/>
</dbReference>
<evidence type="ECO:0000259" key="13">
    <source>
        <dbReference type="PROSITE" id="PS50110"/>
    </source>
</evidence>
<feature type="domain" description="Histidine kinase" evidence="12">
    <location>
        <begin position="374"/>
        <end position="592"/>
    </location>
</feature>
<keyword evidence="11" id="KW-1133">Transmembrane helix</keyword>
<organism evidence="16 17">
    <name type="scientific">Krasilnikovia cinnamomea</name>
    <dbReference type="NCBI Taxonomy" id="349313"/>
    <lineage>
        <taxon>Bacteria</taxon>
        <taxon>Bacillati</taxon>
        <taxon>Actinomycetota</taxon>
        <taxon>Actinomycetes</taxon>
        <taxon>Micromonosporales</taxon>
        <taxon>Micromonosporaceae</taxon>
        <taxon>Krasilnikovia</taxon>
    </lineage>
</organism>
<keyword evidence="11" id="KW-0472">Membrane</keyword>
<proteinExistence type="predicted"/>
<dbReference type="SMART" id="SM00387">
    <property type="entry name" value="HATPase_c"/>
    <property type="match status" value="1"/>
</dbReference>
<evidence type="ECO:0000256" key="4">
    <source>
        <dbReference type="ARBA" id="ARBA00022553"/>
    </source>
</evidence>
<dbReference type="InterPro" id="IPR036097">
    <property type="entry name" value="HisK_dim/P_sf"/>
</dbReference>
<evidence type="ECO:0000256" key="11">
    <source>
        <dbReference type="SAM" id="Phobius"/>
    </source>
</evidence>
<dbReference type="InterPro" id="IPR003661">
    <property type="entry name" value="HisK_dim/P_dom"/>
</dbReference>
<feature type="modified residue" description="4-aspartylphosphate" evidence="10">
    <location>
        <position position="658"/>
    </location>
</feature>
<dbReference type="SUPFAM" id="SSF55874">
    <property type="entry name" value="ATPase domain of HSP90 chaperone/DNA topoisomerase II/histidine kinase"/>
    <property type="match status" value="1"/>
</dbReference>
<dbReference type="InterPro" id="IPR011006">
    <property type="entry name" value="CheY-like_superfamily"/>
</dbReference>
<dbReference type="Gene3D" id="3.30.565.10">
    <property type="entry name" value="Histidine kinase-like ATPase, C-terminal domain"/>
    <property type="match status" value="1"/>
</dbReference>
<dbReference type="SMART" id="SM00388">
    <property type="entry name" value="HisKA"/>
    <property type="match status" value="1"/>
</dbReference>
<dbReference type="InterPro" id="IPR000014">
    <property type="entry name" value="PAS"/>
</dbReference>
<keyword evidence="7" id="KW-0418">Kinase</keyword>
<dbReference type="EMBL" id="SHKY01000001">
    <property type="protein sequence ID" value="RZU51132.1"/>
    <property type="molecule type" value="Genomic_DNA"/>
</dbReference>
<dbReference type="PROSITE" id="PS50109">
    <property type="entry name" value="HIS_KIN"/>
    <property type="match status" value="1"/>
</dbReference>
<dbReference type="PROSITE" id="PS50113">
    <property type="entry name" value="PAC"/>
    <property type="match status" value="1"/>
</dbReference>
<evidence type="ECO:0000259" key="12">
    <source>
        <dbReference type="PROSITE" id="PS50109"/>
    </source>
</evidence>
<dbReference type="InterPro" id="IPR005467">
    <property type="entry name" value="His_kinase_dom"/>
</dbReference>
<evidence type="ECO:0000256" key="3">
    <source>
        <dbReference type="ARBA" id="ARBA00012438"/>
    </source>
</evidence>
<dbReference type="OrthoDB" id="9764154at2"/>
<dbReference type="EC" id="2.7.13.3" evidence="3"/>
<dbReference type="RefSeq" id="WP_130509957.1">
    <property type="nucleotide sequence ID" value="NZ_SHKY01000001.1"/>
</dbReference>
<dbReference type="PROSITE" id="PS50112">
    <property type="entry name" value="PAS"/>
    <property type="match status" value="1"/>
</dbReference>
<dbReference type="Pfam" id="PF00072">
    <property type="entry name" value="Response_reg"/>
    <property type="match status" value="1"/>
</dbReference>
<keyword evidence="9" id="KW-0902">Two-component regulatory system</keyword>
<dbReference type="CDD" id="cd00130">
    <property type="entry name" value="PAS"/>
    <property type="match status" value="1"/>
</dbReference>
<gene>
    <name evidence="16" type="ORF">EV385_2931</name>
</gene>
<dbReference type="PANTHER" id="PTHR43065:SF46">
    <property type="entry name" value="C4-DICARBOXYLATE TRANSPORT SENSOR PROTEIN DCTB"/>
    <property type="match status" value="1"/>
</dbReference>
<dbReference type="InterPro" id="IPR004358">
    <property type="entry name" value="Sig_transdc_His_kin-like_C"/>
</dbReference>
<sequence>MHTLRRMHGGARLGGAFGLAGLLLIILIGVAVNNTLAQRRAERQVAESAALQRDALTAKFRAADFNGWQTAYAFDTIRGVPGAAADRGAQRSLFLASATAFRQDLARIATHPLSAAQKQQLAIAEDAFDHFMDLDAQILAGYRSGAPNRIAVANDLVAGEALDWFDRAAGAVSQLAELAQARVDADAAVAQRTSSRALTMMVVVGVACLLFAVALGVLATRTVANTARHKAMLAAIVEQSADATVALDLGGIITAWNTGAERIYGYTAAEAIGRPATMVLLPSRRATLRTVLADLAAGRHFHTEGAPRLRKDGSIVKVSTTLWPIRDETGVVIGAAATERDVTARMRREAKEQLANDQTARAARLESLGQLAGGVAHDFNNLLAIIVNCAEFIAEEPGEQKAEDLARIRDAAQRGQALTSQLLLFAKREPARVENVDLNSAVTDANDLLGRTIGASITLRCTTYGAALPVRTGRGRLDQVLLNLVINARDAMPGGGIIDVGTDLVEVPEGSILPLPPGSYAELTVSDNGVGMSAEVRNRLFEPFFTTKSAQKGTGLGLATVYGIVIDAEGTITVDSTPGIGTTFRILLPIVAATAETDSTPLSGPGNGARVLVIEDDNTVRDVVVRILNRNGYRTTAVRDADAALRMNLDDVDLLIADMVLLDRSGAAVAKEMHAQHPGLPVLFMTGHADPLVPSAGDETTRILYKPFTAAELLGNVGEALEATAARPS</sequence>
<feature type="transmembrane region" description="Helical" evidence="11">
    <location>
        <begin position="197"/>
        <end position="219"/>
    </location>
</feature>
<dbReference type="SMART" id="SM00091">
    <property type="entry name" value="PAS"/>
    <property type="match status" value="1"/>
</dbReference>